<comment type="similarity">
    <text evidence="3 13">Belongs to the alternative oxidase family.</text>
</comment>
<feature type="region of interest" description="Disordered" evidence="14">
    <location>
        <begin position="369"/>
        <end position="388"/>
    </location>
</feature>
<dbReference type="GO" id="GO:0046872">
    <property type="term" value="F:metal ion binding"/>
    <property type="evidence" value="ECO:0007669"/>
    <property type="project" value="UniProtKB-UniRule"/>
</dbReference>
<evidence type="ECO:0000256" key="12">
    <source>
        <dbReference type="ARBA" id="ARBA00023136"/>
    </source>
</evidence>
<reference evidence="15" key="1">
    <citation type="submission" date="2021-01" db="EMBL/GenBank/DDBJ databases">
        <authorList>
            <person name="Corre E."/>
            <person name="Pelletier E."/>
            <person name="Niang G."/>
            <person name="Scheremetjew M."/>
            <person name="Finn R."/>
            <person name="Kale V."/>
            <person name="Holt S."/>
            <person name="Cochrane G."/>
            <person name="Meng A."/>
            <person name="Brown T."/>
            <person name="Cohen L."/>
        </authorList>
    </citation>
    <scope>NUCLEOTIDE SEQUENCE</scope>
    <source>
        <strain evidence="15">SL-175</strain>
    </source>
</reference>
<keyword evidence="10 13" id="KW-0560">Oxidoreductase</keyword>
<comment type="subcellular location">
    <subcellularLocation>
        <location evidence="2">Membrane</location>
    </subcellularLocation>
</comment>
<evidence type="ECO:0000256" key="2">
    <source>
        <dbReference type="ARBA" id="ARBA00004370"/>
    </source>
</evidence>
<comment type="cofactor">
    <cofactor evidence="13">
        <name>Fe cation</name>
        <dbReference type="ChEBI" id="CHEBI:24875"/>
    </cofactor>
    <text evidence="13">Binds 2 iron ions per subunit.</text>
</comment>
<dbReference type="GO" id="GO:0106292">
    <property type="term" value="F:superoxide-generating NADPH oxidase activity"/>
    <property type="evidence" value="ECO:0007669"/>
    <property type="project" value="UniProtKB-ARBA"/>
</dbReference>
<dbReference type="InterPro" id="IPR002680">
    <property type="entry name" value="AOX"/>
</dbReference>
<feature type="compositionally biased region" description="Basic and acidic residues" evidence="14">
    <location>
        <begin position="371"/>
        <end position="380"/>
    </location>
</feature>
<feature type="region of interest" description="Disordered" evidence="14">
    <location>
        <begin position="13"/>
        <end position="78"/>
    </location>
</feature>
<dbReference type="GO" id="GO:0005739">
    <property type="term" value="C:mitochondrion"/>
    <property type="evidence" value="ECO:0007669"/>
    <property type="project" value="TreeGrafter"/>
</dbReference>
<keyword evidence="6 13" id="KW-0812">Transmembrane</keyword>
<dbReference type="PANTHER" id="PTHR31803:SF10">
    <property type="entry name" value="UBIQUINOL OXIDASE 4, CHLOROPLASTIC_CHROMOPLASTIC"/>
    <property type="match status" value="1"/>
</dbReference>
<accession>A0A7S0X777</accession>
<dbReference type="AlphaFoldDB" id="A0A7S0X777"/>
<evidence type="ECO:0000256" key="6">
    <source>
        <dbReference type="ARBA" id="ARBA00022692"/>
    </source>
</evidence>
<dbReference type="InterPro" id="IPR038659">
    <property type="entry name" value="AOX_sf"/>
</dbReference>
<evidence type="ECO:0000256" key="4">
    <source>
        <dbReference type="ARBA" id="ARBA00022448"/>
    </source>
</evidence>
<keyword evidence="12 13" id="KW-0472">Membrane</keyword>
<dbReference type="GO" id="GO:0010230">
    <property type="term" value="P:alternative respiration"/>
    <property type="evidence" value="ECO:0007669"/>
    <property type="project" value="TreeGrafter"/>
</dbReference>
<keyword evidence="5 13" id="KW-0679">Respiratory chain</keyword>
<feature type="compositionally biased region" description="Low complexity" evidence="14">
    <location>
        <begin position="19"/>
        <end position="35"/>
    </location>
</feature>
<dbReference type="EC" id="1.10.3.11" evidence="13"/>
<evidence type="ECO:0000256" key="5">
    <source>
        <dbReference type="ARBA" id="ARBA00022660"/>
    </source>
</evidence>
<dbReference type="GO" id="GO:0016020">
    <property type="term" value="C:membrane"/>
    <property type="evidence" value="ECO:0007669"/>
    <property type="project" value="UniProtKB-SubCell"/>
</dbReference>
<evidence type="ECO:0000256" key="1">
    <source>
        <dbReference type="ARBA" id="ARBA00001192"/>
    </source>
</evidence>
<evidence type="ECO:0000256" key="11">
    <source>
        <dbReference type="ARBA" id="ARBA00023004"/>
    </source>
</evidence>
<protein>
    <recommendedName>
        <fullName evidence="13">Ubiquinol oxidase</fullName>
        <ecNumber evidence="13">1.10.3.11</ecNumber>
    </recommendedName>
</protein>
<dbReference type="EMBL" id="HBFC01014247">
    <property type="protein sequence ID" value="CAD8705676.1"/>
    <property type="molecule type" value="Transcribed_RNA"/>
</dbReference>
<dbReference type="GO" id="GO:0009916">
    <property type="term" value="F:alternative oxidase activity"/>
    <property type="evidence" value="ECO:0007669"/>
    <property type="project" value="UniProtKB-UniRule"/>
</dbReference>
<dbReference type="GO" id="GO:0098803">
    <property type="term" value="C:respiratory chain complex"/>
    <property type="evidence" value="ECO:0007669"/>
    <property type="project" value="UniProtKB-UniRule"/>
</dbReference>
<dbReference type="CDD" id="cd01053">
    <property type="entry name" value="AOX"/>
    <property type="match status" value="1"/>
</dbReference>
<keyword evidence="4" id="KW-0813">Transport</keyword>
<keyword evidence="9" id="KW-1133">Transmembrane helix</keyword>
<gene>
    <name evidence="15" type="ORF">MANT1106_LOCUS8359</name>
</gene>
<evidence type="ECO:0000256" key="9">
    <source>
        <dbReference type="ARBA" id="ARBA00022989"/>
    </source>
</evidence>
<evidence type="ECO:0000256" key="14">
    <source>
        <dbReference type="SAM" id="MobiDB-lite"/>
    </source>
</evidence>
<feature type="compositionally biased region" description="Polar residues" evidence="14">
    <location>
        <begin position="58"/>
        <end position="74"/>
    </location>
</feature>
<keyword evidence="7 13" id="KW-0479">Metal-binding</keyword>
<evidence type="ECO:0000256" key="3">
    <source>
        <dbReference type="ARBA" id="ARBA00008388"/>
    </source>
</evidence>
<keyword evidence="8 13" id="KW-0249">Electron transport</keyword>
<evidence type="ECO:0000256" key="7">
    <source>
        <dbReference type="ARBA" id="ARBA00022723"/>
    </source>
</evidence>
<comment type="catalytic activity">
    <reaction evidence="1 13">
        <text>2 a ubiquinol + O2 = 2 a ubiquinone + 2 H2O</text>
        <dbReference type="Rhea" id="RHEA:30255"/>
        <dbReference type="Rhea" id="RHEA-COMP:9565"/>
        <dbReference type="Rhea" id="RHEA-COMP:9566"/>
        <dbReference type="ChEBI" id="CHEBI:15377"/>
        <dbReference type="ChEBI" id="CHEBI:15379"/>
        <dbReference type="ChEBI" id="CHEBI:16389"/>
        <dbReference type="ChEBI" id="CHEBI:17976"/>
        <dbReference type="EC" id="1.10.3.11"/>
    </reaction>
</comment>
<evidence type="ECO:0000313" key="15">
    <source>
        <dbReference type="EMBL" id="CAD8705676.1"/>
    </source>
</evidence>
<sequence>MLASIQPRALVHHATGAATSRAKSRVSTTTTSSLSHRQRRNVGRRHNDNAVSLVVSRAISQQSPTSATDKSTPSLHDYDGDQYEETIHDQGFVPRLERAINHAVVESSVLIIDKLFEGRDYPRFYALETVARVPYFSFLSVLHLYETLGFWRRADYLKVHFAQTMNEFHHLLIMESLGGDRKFIDRFFAQHLALGYYGIACLMYMVSPRMAYNLSEQVEEHAYHTYDGFLTEQEATLKACPPPPIAVHYYTEGDLFLFDEFQTGSVGGVAPRRPKIENLYDVFVNVRNDEAEHMKTMQFCQLPGTILRAPSEVARAVPFDAAAASNNIVTSGNGGGGNNEGAAMVAVGPGLASMDRTCEGLLDCMFSQDGDDARQSRDQGDLGGGAKQ</sequence>
<dbReference type="Gene3D" id="1.20.1260.140">
    <property type="entry name" value="Alternative oxidase"/>
    <property type="match status" value="1"/>
</dbReference>
<keyword evidence="11 13" id="KW-0408">Iron</keyword>
<dbReference type="Pfam" id="PF01786">
    <property type="entry name" value="AOX"/>
    <property type="match status" value="1"/>
</dbReference>
<proteinExistence type="inferred from homology"/>
<evidence type="ECO:0000256" key="8">
    <source>
        <dbReference type="ARBA" id="ARBA00022982"/>
    </source>
</evidence>
<evidence type="ECO:0000256" key="10">
    <source>
        <dbReference type="ARBA" id="ARBA00023002"/>
    </source>
</evidence>
<evidence type="ECO:0000256" key="13">
    <source>
        <dbReference type="RuleBase" id="RU003779"/>
    </source>
</evidence>
<organism evidence="15">
    <name type="scientific">Mantoniella antarctica</name>
    <dbReference type="NCBI Taxonomy" id="81844"/>
    <lineage>
        <taxon>Eukaryota</taxon>
        <taxon>Viridiplantae</taxon>
        <taxon>Chlorophyta</taxon>
        <taxon>Mamiellophyceae</taxon>
        <taxon>Mamiellales</taxon>
        <taxon>Mamiellaceae</taxon>
        <taxon>Mantoniella</taxon>
    </lineage>
</organism>
<dbReference type="PANTHER" id="PTHR31803">
    <property type="entry name" value="ALTERNATIVE OXIDASE"/>
    <property type="match status" value="1"/>
</dbReference>
<dbReference type="GO" id="GO:0102721">
    <property type="term" value="F:ubiquinol:oxygen oxidoreductase activity"/>
    <property type="evidence" value="ECO:0007669"/>
    <property type="project" value="UniProtKB-EC"/>
</dbReference>
<name>A0A7S0X777_9CHLO</name>